<dbReference type="Proteomes" id="UP000017819">
    <property type="component" value="Unassembled WGS sequence"/>
</dbReference>
<evidence type="ECO:0000313" key="3">
    <source>
        <dbReference type="EMBL" id="ESR22988.1"/>
    </source>
</evidence>
<gene>
    <name evidence="3" type="ORF">N177_3056</name>
</gene>
<feature type="region of interest" description="Disordered" evidence="2">
    <location>
        <begin position="140"/>
        <end position="161"/>
    </location>
</feature>
<dbReference type="OrthoDB" id="9788289at2"/>
<sequence length="426" mass="48412">MRIIDRRRDTVGKSLPNRQRFVRRARDLLRRAVKEASAARGIREADEGGAVTIPADAVREPTFRASPSGGHREHVLPGNRDFVVGDRIASPPRGGGGSGGSPDGEGEDPFSFVLSREEFLDLYFEDLELPNMAKRHLLGEHRETRRPAGYQTSGPPGALSVGRTLRKSLSRRVALRRPKREELLRLRQQLEEMIAGDAGEERIEKLRTRIEAEEARAKRISFIDPVDLRFRRTEAVPEPIARAVMFCLMDVSASMDEEMKDLAKRFFSLLYIFLKRRYRQVDVVFIRHTQEAKEVDEDTFFHSRESGGTVVSSALREMARIVEDRYPPHEWNIYAAQASDGENFSSDNAATVDLLRGTILPLTQYYAYIEIGRGPEARSQMSTLWNAYDGILAPGMPMAMRRVSDRRDIYPVFRQFFERAPGRTGS</sequence>
<dbReference type="HAMAP" id="MF_01232">
    <property type="entry name" value="UPF0229"/>
    <property type="match status" value="1"/>
</dbReference>
<evidence type="ECO:0000256" key="2">
    <source>
        <dbReference type="SAM" id="MobiDB-lite"/>
    </source>
</evidence>
<comment type="similarity">
    <text evidence="1">Belongs to the UPF0229 family.</text>
</comment>
<dbReference type="PATRIC" id="fig|631454.5.peg.3016"/>
<dbReference type="PANTHER" id="PTHR30510:SF2">
    <property type="entry name" value="UPF0229 PROTEIN YEAH"/>
    <property type="match status" value="1"/>
</dbReference>
<accession>V4T8W5</accession>
<protein>
    <recommendedName>
        <fullName evidence="1">UPF0229 protein N177_3056</fullName>
    </recommendedName>
</protein>
<evidence type="ECO:0000313" key="4">
    <source>
        <dbReference type="Proteomes" id="UP000017819"/>
    </source>
</evidence>
<keyword evidence="4" id="KW-1185">Reference proteome</keyword>
<dbReference type="NCBIfam" id="NF003707">
    <property type="entry name" value="PRK05325.1-2"/>
    <property type="match status" value="1"/>
</dbReference>
<dbReference type="AlphaFoldDB" id="V4T8W5"/>
<dbReference type="Pfam" id="PF04285">
    <property type="entry name" value="DUF444"/>
    <property type="match status" value="1"/>
</dbReference>
<dbReference type="InterPro" id="IPR006698">
    <property type="entry name" value="UPF0229"/>
</dbReference>
<dbReference type="PANTHER" id="PTHR30510">
    <property type="entry name" value="UPF0229 PROTEIN YEAH"/>
    <property type="match status" value="1"/>
</dbReference>
<dbReference type="EMBL" id="AWXZ01000039">
    <property type="protein sequence ID" value="ESR22988.1"/>
    <property type="molecule type" value="Genomic_DNA"/>
</dbReference>
<proteinExistence type="inferred from homology"/>
<organism evidence="3 4">
    <name type="scientific">Lutibaculum baratangense AMV1</name>
    <dbReference type="NCBI Taxonomy" id="631454"/>
    <lineage>
        <taxon>Bacteria</taxon>
        <taxon>Pseudomonadati</taxon>
        <taxon>Pseudomonadota</taxon>
        <taxon>Alphaproteobacteria</taxon>
        <taxon>Hyphomicrobiales</taxon>
        <taxon>Tepidamorphaceae</taxon>
        <taxon>Lutibaculum</taxon>
    </lineage>
</organism>
<dbReference type="NCBIfam" id="NF003708">
    <property type="entry name" value="PRK05325.1-3"/>
    <property type="match status" value="1"/>
</dbReference>
<dbReference type="RefSeq" id="WP_023433175.1">
    <property type="nucleotide sequence ID" value="NZ_AWXZ01000039.1"/>
</dbReference>
<evidence type="ECO:0000256" key="1">
    <source>
        <dbReference type="HAMAP-Rule" id="MF_01232"/>
    </source>
</evidence>
<feature type="compositionally biased region" description="Gly residues" evidence="2">
    <location>
        <begin position="93"/>
        <end position="103"/>
    </location>
</feature>
<feature type="region of interest" description="Disordered" evidence="2">
    <location>
        <begin position="85"/>
        <end position="110"/>
    </location>
</feature>
<dbReference type="STRING" id="631454.N177_3056"/>
<name>V4T8W5_9HYPH</name>
<dbReference type="eggNOG" id="COG2718">
    <property type="taxonomic scope" value="Bacteria"/>
</dbReference>
<reference evidence="3 4" key="1">
    <citation type="journal article" date="2014" name="Genome Announc.">
        <title>Draft Genome Sequence of Lutibaculum baratangense Strain AMV1T, Isolated from a Mud Volcano in Andamans, India.</title>
        <authorList>
            <person name="Singh A."/>
            <person name="Sreenivas A."/>
            <person name="Sathyanarayana Reddy G."/>
            <person name="Pinnaka A.K."/>
            <person name="Shivaji S."/>
        </authorList>
    </citation>
    <scope>NUCLEOTIDE SEQUENCE [LARGE SCALE GENOMIC DNA]</scope>
    <source>
        <strain evidence="3 4">AMV1</strain>
    </source>
</reference>
<comment type="caution">
    <text evidence="3">The sequence shown here is derived from an EMBL/GenBank/DDBJ whole genome shotgun (WGS) entry which is preliminary data.</text>
</comment>